<dbReference type="InterPro" id="IPR036890">
    <property type="entry name" value="HATPase_C_sf"/>
</dbReference>
<dbReference type="SUPFAM" id="SSF55874">
    <property type="entry name" value="ATPase domain of HSP90 chaperone/DNA topoisomerase II/histidine kinase"/>
    <property type="match status" value="1"/>
</dbReference>
<evidence type="ECO:0000313" key="9">
    <source>
        <dbReference type="EMBL" id="CAZ87575.1"/>
    </source>
</evidence>
<dbReference type="Proteomes" id="UP000078599">
    <property type="component" value="Unassembled WGS sequence"/>
</dbReference>
<reference evidence="9" key="3">
    <citation type="submission" date="2010-07" db="EMBL/GenBank/DDBJ databases">
        <authorList>
            <person name="Genoscope - CEA"/>
        </authorList>
    </citation>
    <scope>NUCLEOTIDE SEQUENCE</scope>
    <source>
        <strain evidence="9">3As</strain>
    </source>
</reference>
<evidence type="ECO:0000256" key="4">
    <source>
        <dbReference type="ARBA" id="ARBA00022741"/>
    </source>
</evidence>
<sequence length="442" mass="47168">MPLSSRIPRLPLTDQGAQASLSASPHLPAVTLTRLLAARVAMLLAELAVLPWAHHFLDITWPVYKVLGLIGLQAALGVLLWWQIRSRRGLGAFGGFVHLLADALILALLVYWSGGEVNPIISLLLIPLVLSAVALPWFYVWAMTAVVITLYSLVSFFPTPLTEACGVATGMLGEHLTGMWGNFLITALLVAAVVARLASALREREIELARSREVGLRDQHLFALGMQAAAAAHELATPVSTLAMTVDDLQADYAGDDELGPQLQRMQAQVAQIRTVLGHITAAAGAARSRSDQTETLAHWLEQTLEHWHLMRPQSQAGLTLRSAGSPPVLRVDAGLNAALVSLLNNAADASPDAVEVEADWDATSLRVHVLDRGPGLSDDRLARAGYDFVSTKGETRGLGLALARAGIERLGGTLTVARRAGGGLSATLQWPRLGVWAAEGC</sequence>
<keyword evidence="7" id="KW-0812">Transmembrane</keyword>
<dbReference type="eggNOG" id="COG4191">
    <property type="taxonomic scope" value="Bacteria"/>
</dbReference>
<dbReference type="RefSeq" id="WP_013104933.1">
    <property type="nucleotide sequence ID" value="NC_014145.1"/>
</dbReference>
<dbReference type="PANTHER" id="PTHR44936:SF10">
    <property type="entry name" value="SENSOR PROTEIN RSTB"/>
    <property type="match status" value="1"/>
</dbReference>
<feature type="transmembrane region" description="Helical" evidence="7">
    <location>
        <begin position="120"/>
        <end position="141"/>
    </location>
</feature>
<evidence type="ECO:0000256" key="3">
    <source>
        <dbReference type="ARBA" id="ARBA00022679"/>
    </source>
</evidence>
<keyword evidence="3" id="KW-0808">Transferase</keyword>
<dbReference type="SMART" id="SM00387">
    <property type="entry name" value="HATPase_c"/>
    <property type="match status" value="1"/>
</dbReference>
<accession>D6CKV7</accession>
<keyword evidence="5" id="KW-0418">Kinase</keyword>
<dbReference type="GO" id="GO:0000155">
    <property type="term" value="F:phosphorelay sensor kinase activity"/>
    <property type="evidence" value="ECO:0007669"/>
    <property type="project" value="TreeGrafter"/>
</dbReference>
<dbReference type="EMBL" id="FP475956">
    <property type="protein sequence ID" value="CAZ87575.1"/>
    <property type="molecule type" value="Genomic_DNA"/>
</dbReference>
<dbReference type="Gene3D" id="3.30.565.10">
    <property type="entry name" value="Histidine kinase-like ATPase, C-terminal domain"/>
    <property type="match status" value="1"/>
</dbReference>
<dbReference type="InterPro" id="IPR005467">
    <property type="entry name" value="His_kinase_dom"/>
</dbReference>
<dbReference type="EC" id="2.7.13.3" evidence="2"/>
<feature type="transmembrane region" description="Helical" evidence="7">
    <location>
        <begin position="179"/>
        <end position="198"/>
    </location>
</feature>
<dbReference type="PANTHER" id="PTHR44936">
    <property type="entry name" value="SENSOR PROTEIN CREC"/>
    <property type="match status" value="1"/>
</dbReference>
<keyword evidence="7" id="KW-1133">Transmembrane helix</keyword>
<reference key="1">
    <citation type="submission" date="2009-07" db="EMBL/GenBank/DDBJ databases">
        <authorList>
            <person name="Genoscope - CEA"/>
        </authorList>
    </citation>
    <scope>NUCLEOTIDE SEQUENCE</scope>
    <source>
        <strain>3As</strain>
    </source>
</reference>
<reference evidence="11" key="2">
    <citation type="journal article" date="2010" name="PLoS Genet.">
        <title>Structure, function, and evolution of the Thiomonas spp. genome.</title>
        <authorList>
            <person name="Arsene-Ploetze F."/>
            <person name="Koechler S."/>
            <person name="Marchal M."/>
            <person name="Coppee J.Y."/>
            <person name="Chandler M."/>
            <person name="Bonnefoy V."/>
            <person name="Brochier-Armanet C."/>
            <person name="Barakat M."/>
            <person name="Barbe V."/>
            <person name="Battaglia-Brunet F."/>
            <person name="Bruneel O."/>
            <person name="Bryan C.G."/>
            <person name="Cleiss-Arnold J."/>
            <person name="Cruveiller S."/>
            <person name="Erhardt M."/>
            <person name="Heinrich-Salmeron A."/>
            <person name="Hommais F."/>
            <person name="Joulian C."/>
            <person name="Krin E."/>
            <person name="Lieutaud A."/>
            <person name="Lievremont D."/>
            <person name="Michel C."/>
            <person name="Muller D."/>
            <person name="Ortet P."/>
            <person name="Proux C."/>
            <person name="Siguier P."/>
            <person name="Roche D."/>
            <person name="Rouy Z."/>
            <person name="Salvignol G."/>
            <person name="Slyemi D."/>
            <person name="Talla E."/>
            <person name="Weiss S."/>
            <person name="Weissenbach J."/>
            <person name="Medigue C."/>
            <person name="Bertin P.N."/>
        </authorList>
    </citation>
    <scope>NUCLEOTIDE SEQUENCE [LARGE SCALE GENOMIC DNA]</scope>
    <source>
        <strain evidence="11">DSM 22701 / CIP 110005 / 3As</strain>
    </source>
</reference>
<keyword evidence="4" id="KW-0547">Nucleotide-binding</keyword>
<dbReference type="GO" id="GO:0005886">
    <property type="term" value="C:plasma membrane"/>
    <property type="evidence" value="ECO:0007669"/>
    <property type="project" value="TreeGrafter"/>
</dbReference>
<dbReference type="PROSITE" id="PS50109">
    <property type="entry name" value="HIS_KIN"/>
    <property type="match status" value="1"/>
</dbReference>
<feature type="domain" description="Histidine kinase" evidence="8">
    <location>
        <begin position="230"/>
        <end position="435"/>
    </location>
</feature>
<evidence type="ECO:0000313" key="11">
    <source>
        <dbReference type="Proteomes" id="UP000002372"/>
    </source>
</evidence>
<proteinExistence type="predicted"/>
<evidence type="ECO:0000256" key="2">
    <source>
        <dbReference type="ARBA" id="ARBA00012438"/>
    </source>
</evidence>
<dbReference type="Pfam" id="PF02518">
    <property type="entry name" value="HATPase_c"/>
    <property type="match status" value="1"/>
</dbReference>
<feature type="transmembrane region" description="Helical" evidence="7">
    <location>
        <begin position="63"/>
        <end position="82"/>
    </location>
</feature>
<comment type="catalytic activity">
    <reaction evidence="1">
        <text>ATP + protein L-histidine = ADP + protein N-phospho-L-histidine.</text>
        <dbReference type="EC" id="2.7.13.3"/>
    </reaction>
</comment>
<dbReference type="InterPro" id="IPR003594">
    <property type="entry name" value="HATPase_dom"/>
</dbReference>
<feature type="transmembrane region" description="Helical" evidence="7">
    <location>
        <begin position="89"/>
        <end position="114"/>
    </location>
</feature>
<evidence type="ECO:0000313" key="12">
    <source>
        <dbReference type="Proteomes" id="UP000078599"/>
    </source>
</evidence>
<evidence type="ECO:0000256" key="5">
    <source>
        <dbReference type="ARBA" id="ARBA00022777"/>
    </source>
</evidence>
<protein>
    <recommendedName>
        <fullName evidence="2">histidine kinase</fullName>
        <ecNumber evidence="2">2.7.13.3</ecNumber>
    </recommendedName>
</protein>
<reference evidence="10 12" key="4">
    <citation type="submission" date="2015-03" db="EMBL/GenBank/DDBJ databases">
        <authorList>
            <person name="Regsiter A."/>
            <person name="william w."/>
        </authorList>
    </citation>
    <scope>NUCLEOTIDE SEQUENCE [LARGE SCALE GENOMIC DNA]</scope>
    <source>
        <strain evidence="10 12">CB1</strain>
    </source>
</reference>
<evidence type="ECO:0000256" key="6">
    <source>
        <dbReference type="ARBA" id="ARBA00022840"/>
    </source>
</evidence>
<keyword evidence="6" id="KW-0067">ATP-binding</keyword>
<dbReference type="HOGENOM" id="CLU_046130_1_1_4"/>
<organism evidence="9 11">
    <name type="scientific">Thiomonas arsenitoxydans (strain DSM 22701 / CIP 110005 / 3As)</name>
    <dbReference type="NCBI Taxonomy" id="426114"/>
    <lineage>
        <taxon>Bacteria</taxon>
        <taxon>Pseudomonadati</taxon>
        <taxon>Pseudomonadota</taxon>
        <taxon>Betaproteobacteria</taxon>
        <taxon>Burkholderiales</taxon>
        <taxon>Thiomonas</taxon>
    </lineage>
</organism>
<dbReference type="EMBL" id="CTRI01000002">
    <property type="protein sequence ID" value="CQR27048.1"/>
    <property type="molecule type" value="Genomic_DNA"/>
</dbReference>
<dbReference type="KEGG" id="thi:THI_0870"/>
<evidence type="ECO:0000256" key="1">
    <source>
        <dbReference type="ARBA" id="ARBA00000085"/>
    </source>
</evidence>
<evidence type="ECO:0000259" key="8">
    <source>
        <dbReference type="PROSITE" id="PS50109"/>
    </source>
</evidence>
<name>D6CKV7_THIA3</name>
<gene>
    <name evidence="9" type="ordered locus">THI_0870</name>
    <name evidence="10" type="ORF">THICB1_100429</name>
</gene>
<dbReference type="Proteomes" id="UP000002372">
    <property type="component" value="Chromosome"/>
</dbReference>
<dbReference type="OrthoDB" id="9785252at2"/>
<evidence type="ECO:0000313" key="10">
    <source>
        <dbReference type="EMBL" id="CQR27048.1"/>
    </source>
</evidence>
<keyword evidence="12" id="KW-1185">Reference proteome</keyword>
<dbReference type="InterPro" id="IPR050980">
    <property type="entry name" value="2C_sensor_his_kinase"/>
</dbReference>
<dbReference type="GO" id="GO:0005524">
    <property type="term" value="F:ATP binding"/>
    <property type="evidence" value="ECO:0007669"/>
    <property type="project" value="UniProtKB-KW"/>
</dbReference>
<keyword evidence="7" id="KW-0472">Membrane</keyword>
<dbReference type="AlphaFoldDB" id="D6CKV7"/>
<evidence type="ECO:0000256" key="7">
    <source>
        <dbReference type="SAM" id="Phobius"/>
    </source>
</evidence>
<feature type="transmembrane region" description="Helical" evidence="7">
    <location>
        <begin position="148"/>
        <end position="173"/>
    </location>
</feature>